<evidence type="ECO:0000313" key="10">
    <source>
        <dbReference type="EMBL" id="SHJ85944.1"/>
    </source>
</evidence>
<keyword evidence="5" id="KW-0119">Carbohydrate metabolism</keyword>
<dbReference type="Pfam" id="PF00295">
    <property type="entry name" value="Glyco_hydro_28"/>
    <property type="match status" value="1"/>
</dbReference>
<accession>A0A1M6MR74</accession>
<proteinExistence type="inferred from homology"/>
<dbReference type="Gene3D" id="2.160.20.10">
    <property type="entry name" value="Single-stranded right-handed beta-helix, Pectin lyase-like"/>
    <property type="match status" value="1"/>
</dbReference>
<dbReference type="GO" id="GO:0000272">
    <property type="term" value="P:polysaccharide catabolic process"/>
    <property type="evidence" value="ECO:0007669"/>
    <property type="project" value="UniProtKB-KW"/>
</dbReference>
<dbReference type="PANTHER" id="PTHR31736:SF9">
    <property type="entry name" value="ENDO-XYLOGALACTURONAN HYDROLASE A-RELATED"/>
    <property type="match status" value="1"/>
</dbReference>
<comment type="function">
    <text evidence="8">Pectinolytic enzyme involved in the degradation of xylogalacturonan (xga), a galacturonan backbone heavily substituted with xylose, and which is one important component of the hairy regions of pectin. Activity requires a galacturonic acid backbone substituted with xylose.</text>
</comment>
<name>A0A1M6MR74_9FIRM</name>
<evidence type="ECO:0000256" key="5">
    <source>
        <dbReference type="ARBA" id="ARBA00023277"/>
    </source>
</evidence>
<comment type="similarity">
    <text evidence="1 9">Belongs to the glycosyl hydrolase 28 family.</text>
</comment>
<protein>
    <submittedName>
        <fullName evidence="10">Glycosyl hydrolases family 28</fullName>
    </submittedName>
</protein>
<evidence type="ECO:0000256" key="4">
    <source>
        <dbReference type="ARBA" id="ARBA00023180"/>
    </source>
</evidence>
<dbReference type="AlphaFoldDB" id="A0A1M6MR74"/>
<keyword evidence="7" id="KW-0624">Polysaccharide degradation</keyword>
<evidence type="ECO:0000256" key="9">
    <source>
        <dbReference type="RuleBase" id="RU361169"/>
    </source>
</evidence>
<sequence length="528" mass="57981">MPPMGLHMGSRKKTVMIIEWFAILTLIITAVAAGIHLKGRTEEAGSMISYEGSRLVLYEGPESLKDATAEDLVSAGEKERNFALLHCTDTKVKVDGYDCYVYDTNVNHSRAWYPNYMPPQSRTPVTYFDFEGTAKIEVSVPDRAFNSVKISPVSYGIKPEVDKAAKTVTFTITRPDNYTLTFNDSPERALHIFANAIDSEAPVKSSDTIKYIGPGEWNIENIVLEDNQTLYLAGGAVVHGIVNASFAKNIKVEGRGILDGSGFEGWMGKTAYIPLKFDNCDGVTLKDIIVLNPNAWVCSAKSSANGVIDGIRIISSRPNGDGITLQSCTNYKVSNCFVRSWDDSLVVKNYEGSSSGISFQNMQLWTDFAQSMEIGYETNKGQQAGVSVSGISFKDITVLNNFHKPVISVHNADDAVIKDVAFQNITVENAQMGSGDGEEMPYLIDLNIPKTSNWTSTKERGQIDGVTIENVKVLSGKFSPSRIQGFDGTHKIKYITISNLEILGEKITSLDQGKFETDPDTTENITMK</sequence>
<evidence type="ECO:0000256" key="7">
    <source>
        <dbReference type="ARBA" id="ARBA00023326"/>
    </source>
</evidence>
<reference evidence="10 11" key="1">
    <citation type="submission" date="2016-11" db="EMBL/GenBank/DDBJ databases">
        <authorList>
            <person name="Jaros S."/>
            <person name="Januszkiewicz K."/>
            <person name="Wedrychowicz H."/>
        </authorList>
    </citation>
    <scope>NUCLEOTIDE SEQUENCE [LARGE SCALE GENOMIC DNA]</scope>
    <source>
        <strain evidence="10 11">DSM 15929</strain>
    </source>
</reference>
<dbReference type="GO" id="GO:0004650">
    <property type="term" value="F:polygalacturonase activity"/>
    <property type="evidence" value="ECO:0007669"/>
    <property type="project" value="InterPro"/>
</dbReference>
<keyword evidence="11" id="KW-1185">Reference proteome</keyword>
<evidence type="ECO:0000256" key="2">
    <source>
        <dbReference type="ARBA" id="ARBA00022737"/>
    </source>
</evidence>
<keyword evidence="3 9" id="KW-0378">Hydrolase</keyword>
<keyword evidence="4" id="KW-0325">Glycoprotein</keyword>
<dbReference type="OrthoDB" id="9795222at2"/>
<evidence type="ECO:0000313" key="11">
    <source>
        <dbReference type="Proteomes" id="UP000184386"/>
    </source>
</evidence>
<dbReference type="Proteomes" id="UP000184386">
    <property type="component" value="Unassembled WGS sequence"/>
</dbReference>
<evidence type="ECO:0000256" key="6">
    <source>
        <dbReference type="ARBA" id="ARBA00023295"/>
    </source>
</evidence>
<dbReference type="SUPFAM" id="SSF51126">
    <property type="entry name" value="Pectin lyase-like"/>
    <property type="match status" value="1"/>
</dbReference>
<dbReference type="EMBL" id="FRAC01000007">
    <property type="protein sequence ID" value="SHJ85944.1"/>
    <property type="molecule type" value="Genomic_DNA"/>
</dbReference>
<evidence type="ECO:0000256" key="3">
    <source>
        <dbReference type="ARBA" id="ARBA00022801"/>
    </source>
</evidence>
<dbReference type="PANTHER" id="PTHR31736">
    <property type="match status" value="1"/>
</dbReference>
<keyword evidence="2" id="KW-0677">Repeat</keyword>
<evidence type="ECO:0000256" key="1">
    <source>
        <dbReference type="ARBA" id="ARBA00008834"/>
    </source>
</evidence>
<dbReference type="STRING" id="1121322.SAMN02745136_01133"/>
<evidence type="ECO:0000256" key="8">
    <source>
        <dbReference type="ARBA" id="ARBA00037278"/>
    </source>
</evidence>
<gene>
    <name evidence="10" type="ORF">SAMN02745136_01133</name>
</gene>
<organism evidence="10 11">
    <name type="scientific">Anaerocolumna jejuensis DSM 15929</name>
    <dbReference type="NCBI Taxonomy" id="1121322"/>
    <lineage>
        <taxon>Bacteria</taxon>
        <taxon>Bacillati</taxon>
        <taxon>Bacillota</taxon>
        <taxon>Clostridia</taxon>
        <taxon>Lachnospirales</taxon>
        <taxon>Lachnospiraceae</taxon>
        <taxon>Anaerocolumna</taxon>
    </lineage>
</organism>
<dbReference type="InterPro" id="IPR000743">
    <property type="entry name" value="Glyco_hydro_28"/>
</dbReference>
<dbReference type="InterPro" id="IPR011050">
    <property type="entry name" value="Pectin_lyase_fold/virulence"/>
</dbReference>
<dbReference type="InterPro" id="IPR012334">
    <property type="entry name" value="Pectin_lyas_fold"/>
</dbReference>
<keyword evidence="6 9" id="KW-0326">Glycosidase</keyword>